<dbReference type="PANTHER" id="PTHR30086">
    <property type="entry name" value="ARGININE EXPORTER PROTEIN ARGO"/>
    <property type="match status" value="1"/>
</dbReference>
<keyword evidence="9" id="KW-1185">Reference proteome</keyword>
<evidence type="ECO:0000256" key="1">
    <source>
        <dbReference type="ARBA" id="ARBA00004651"/>
    </source>
</evidence>
<reference evidence="8 9" key="1">
    <citation type="submission" date="2018-01" db="EMBL/GenBank/DDBJ databases">
        <title>Saezia sanguinis gen. nov., sp. nov., in the order Burkholderiales isolated from human blood.</title>
        <authorList>
            <person name="Medina-Pascual M.J."/>
            <person name="Valdezate S."/>
            <person name="Monzon S."/>
            <person name="Cuesta I."/>
            <person name="Carrasco G."/>
            <person name="Villalon P."/>
            <person name="Saez-Nieto J.A."/>
        </authorList>
    </citation>
    <scope>NUCLEOTIDE SEQUENCE [LARGE SCALE GENOMIC DNA]</scope>
    <source>
        <strain evidence="8 9">CNM695-12</strain>
    </source>
</reference>
<keyword evidence="3" id="KW-1003">Cell membrane</keyword>
<dbReference type="GO" id="GO:0042970">
    <property type="term" value="F:homoserine transmembrane transporter activity"/>
    <property type="evidence" value="ECO:0007669"/>
    <property type="project" value="TreeGrafter"/>
</dbReference>
<feature type="transmembrane region" description="Helical" evidence="7">
    <location>
        <begin position="6"/>
        <end position="25"/>
    </location>
</feature>
<dbReference type="Pfam" id="PF01810">
    <property type="entry name" value="LysE"/>
    <property type="match status" value="1"/>
</dbReference>
<dbReference type="OrthoDB" id="9804822at2"/>
<keyword evidence="6 7" id="KW-0472">Membrane</keyword>
<feature type="transmembrane region" description="Helical" evidence="7">
    <location>
        <begin position="37"/>
        <end position="63"/>
    </location>
</feature>
<accession>A0A433SDG1</accession>
<comment type="similarity">
    <text evidence="2">Belongs to the Rht family.</text>
</comment>
<dbReference type="Proteomes" id="UP000286947">
    <property type="component" value="Unassembled WGS sequence"/>
</dbReference>
<feature type="transmembrane region" description="Helical" evidence="7">
    <location>
        <begin position="152"/>
        <end position="173"/>
    </location>
</feature>
<sequence length="210" mass="22805">MLSTLILYSITWFAVSVMPGPSMMLMLANGLTKNKRLVIMGMLGANLSSITIISAVAVGLGALLQASEALFSLIKWIGVAYLLWLAWQMWHAEPKAIETTAPRETPFTKAYTPLQAFRRCLLVGITNPKGILFFTAFLPQFIHISQPQIPQYAALAVITVVIDSACMVCYAAGGMQAAKLLTGTNLKRLNRCSAIIMTCMAGGLALYRKS</sequence>
<protein>
    <submittedName>
        <fullName evidence="8">Homoserine/homoserine lactone efflux protein</fullName>
    </submittedName>
</protein>
<evidence type="ECO:0000313" key="8">
    <source>
        <dbReference type="EMBL" id="RUS66783.1"/>
    </source>
</evidence>
<evidence type="ECO:0000256" key="5">
    <source>
        <dbReference type="ARBA" id="ARBA00022989"/>
    </source>
</evidence>
<dbReference type="InterPro" id="IPR001123">
    <property type="entry name" value="LeuE-type"/>
</dbReference>
<dbReference type="RefSeq" id="WP_126979791.1">
    <property type="nucleotide sequence ID" value="NZ_CAWUGC010000001.1"/>
</dbReference>
<evidence type="ECO:0000256" key="7">
    <source>
        <dbReference type="SAM" id="Phobius"/>
    </source>
</evidence>
<dbReference type="PANTHER" id="PTHR30086:SF14">
    <property type="entry name" value="HOMOSERINE_HOMOSERINE LACTONE EFFLUX PROTEIN"/>
    <property type="match status" value="1"/>
</dbReference>
<evidence type="ECO:0000256" key="6">
    <source>
        <dbReference type="ARBA" id="ARBA00023136"/>
    </source>
</evidence>
<keyword evidence="4 7" id="KW-0812">Transmembrane</keyword>
<comment type="subcellular location">
    <subcellularLocation>
        <location evidence="1">Cell membrane</location>
        <topology evidence="1">Multi-pass membrane protein</topology>
    </subcellularLocation>
</comment>
<organism evidence="8 9">
    <name type="scientific">Saezia sanguinis</name>
    <dbReference type="NCBI Taxonomy" id="1965230"/>
    <lineage>
        <taxon>Bacteria</taxon>
        <taxon>Pseudomonadati</taxon>
        <taxon>Pseudomonadota</taxon>
        <taxon>Betaproteobacteria</taxon>
        <taxon>Burkholderiales</taxon>
        <taxon>Saeziaceae</taxon>
        <taxon>Saezia</taxon>
    </lineage>
</organism>
<keyword evidence="5 7" id="KW-1133">Transmembrane helix</keyword>
<dbReference type="EMBL" id="PQSP01000003">
    <property type="protein sequence ID" value="RUS66783.1"/>
    <property type="molecule type" value="Genomic_DNA"/>
</dbReference>
<feature type="transmembrane region" description="Helical" evidence="7">
    <location>
        <begin position="69"/>
        <end position="87"/>
    </location>
</feature>
<proteinExistence type="inferred from homology"/>
<evidence type="ECO:0000256" key="2">
    <source>
        <dbReference type="ARBA" id="ARBA00007928"/>
    </source>
</evidence>
<evidence type="ECO:0000313" key="9">
    <source>
        <dbReference type="Proteomes" id="UP000286947"/>
    </source>
</evidence>
<gene>
    <name evidence="8" type="primary">rhtB_1</name>
    <name evidence="8" type="ORF">CUZ56_01574</name>
</gene>
<evidence type="ECO:0000256" key="3">
    <source>
        <dbReference type="ARBA" id="ARBA00022475"/>
    </source>
</evidence>
<comment type="caution">
    <text evidence="8">The sequence shown here is derived from an EMBL/GenBank/DDBJ whole genome shotgun (WGS) entry which is preliminary data.</text>
</comment>
<name>A0A433SDG1_9BURK</name>
<dbReference type="PIRSF" id="PIRSF006324">
    <property type="entry name" value="LeuE"/>
    <property type="match status" value="1"/>
</dbReference>
<evidence type="ECO:0000256" key="4">
    <source>
        <dbReference type="ARBA" id="ARBA00022692"/>
    </source>
</evidence>
<dbReference type="GO" id="GO:0005886">
    <property type="term" value="C:plasma membrane"/>
    <property type="evidence" value="ECO:0007669"/>
    <property type="project" value="UniProtKB-SubCell"/>
</dbReference>
<dbReference type="AlphaFoldDB" id="A0A433SDG1"/>